<dbReference type="PANTHER" id="PTHR43157:SF31">
    <property type="entry name" value="PHOSPHATIDYLINOSITOL-GLYCAN BIOSYNTHESIS CLASS F PROTEIN"/>
    <property type="match status" value="1"/>
</dbReference>
<protein>
    <recommendedName>
        <fullName evidence="4">Dehydrogenase/reductase SDR family member on chromosome X</fullName>
    </recommendedName>
</protein>
<keyword evidence="3" id="KW-1185">Reference proteome</keyword>
<gene>
    <name evidence="2" type="ORF">ODALV1_LOCUS11159</name>
</gene>
<reference evidence="2 3" key="1">
    <citation type="submission" date="2024-08" db="EMBL/GenBank/DDBJ databases">
        <authorList>
            <person name="Cucini C."/>
            <person name="Frati F."/>
        </authorList>
    </citation>
    <scope>NUCLEOTIDE SEQUENCE [LARGE SCALE GENOMIC DNA]</scope>
</reference>
<evidence type="ECO:0000313" key="2">
    <source>
        <dbReference type="EMBL" id="CAL8102494.1"/>
    </source>
</evidence>
<evidence type="ECO:0000313" key="3">
    <source>
        <dbReference type="Proteomes" id="UP001642540"/>
    </source>
</evidence>
<dbReference type="SUPFAM" id="SSF51735">
    <property type="entry name" value="NAD(P)-binding Rossmann-fold domains"/>
    <property type="match status" value="1"/>
</dbReference>
<name>A0ABP1QGV9_9HEXA</name>
<dbReference type="Gene3D" id="3.40.50.720">
    <property type="entry name" value="NAD(P)-binding Rossmann-like Domain"/>
    <property type="match status" value="1"/>
</dbReference>
<accession>A0ABP1QGV9</accession>
<sequence>MRRSFHFRNFILPEKYRVVYEIPPGSFLRRLFKSIWYDGVVSVIYMVLLFMKDMGSSPPELNIEEIPNKTGQVAVISGSPRSLTFGIAKRLLQLDYTVIIGIKMVEECDKKIAKLKALGISTRNLKLIEVDFKSLKSVSKFAEAVLERCIRIDLLICNGGVQNAPFERSDNGLECHFQINYLSQFLLTNLLLDRLKYTSKAKDSACQVIYVTSVAHFCSRLDFLELEKSKVYNAMKCYYDSKLCQVASMLTLDRVLKTEGANVQCFAIHPGMINVDLWESIGAGSIFGSVICRPIETAADTVLWPVFCPEFESKGGLYMENGKAVTPSWEATNSYTQQRLWGRSYELIRKYI</sequence>
<dbReference type="EMBL" id="CAXLJM020000034">
    <property type="protein sequence ID" value="CAL8102494.1"/>
    <property type="molecule type" value="Genomic_DNA"/>
</dbReference>
<dbReference type="Pfam" id="PF00106">
    <property type="entry name" value="adh_short"/>
    <property type="match status" value="1"/>
</dbReference>
<organism evidence="2 3">
    <name type="scientific">Orchesella dallaii</name>
    <dbReference type="NCBI Taxonomy" id="48710"/>
    <lineage>
        <taxon>Eukaryota</taxon>
        <taxon>Metazoa</taxon>
        <taxon>Ecdysozoa</taxon>
        <taxon>Arthropoda</taxon>
        <taxon>Hexapoda</taxon>
        <taxon>Collembola</taxon>
        <taxon>Entomobryomorpha</taxon>
        <taxon>Entomobryoidea</taxon>
        <taxon>Orchesellidae</taxon>
        <taxon>Orchesellinae</taxon>
        <taxon>Orchesella</taxon>
    </lineage>
</organism>
<dbReference type="Proteomes" id="UP001642540">
    <property type="component" value="Unassembled WGS sequence"/>
</dbReference>
<evidence type="ECO:0000256" key="1">
    <source>
        <dbReference type="ARBA" id="ARBA00023002"/>
    </source>
</evidence>
<dbReference type="PANTHER" id="PTHR43157">
    <property type="entry name" value="PHOSPHATIDYLINOSITOL-GLYCAN BIOSYNTHESIS CLASS F PROTEIN-RELATED"/>
    <property type="match status" value="1"/>
</dbReference>
<comment type="caution">
    <text evidence="2">The sequence shown here is derived from an EMBL/GenBank/DDBJ whole genome shotgun (WGS) entry which is preliminary data.</text>
</comment>
<evidence type="ECO:0008006" key="4">
    <source>
        <dbReference type="Google" id="ProtNLM"/>
    </source>
</evidence>
<dbReference type="InterPro" id="IPR036291">
    <property type="entry name" value="NAD(P)-bd_dom_sf"/>
</dbReference>
<dbReference type="InterPro" id="IPR002347">
    <property type="entry name" value="SDR_fam"/>
</dbReference>
<proteinExistence type="predicted"/>
<keyword evidence="1" id="KW-0560">Oxidoreductase</keyword>